<accession>A0A139NBM2</accession>
<evidence type="ECO:0000313" key="1">
    <source>
        <dbReference type="EMBL" id="KXT73263.1"/>
    </source>
</evidence>
<reference evidence="1 2" key="1">
    <citation type="submission" date="2016-01" db="EMBL/GenBank/DDBJ databases">
        <title>Highly variable Streptococcus oralis are common among viridans streptococci isolated from primates.</title>
        <authorList>
            <person name="Denapaite D."/>
            <person name="Rieger M."/>
            <person name="Koendgen S."/>
            <person name="Brueckner R."/>
            <person name="Ochigava I."/>
            <person name="Kappeler P."/>
            <person name="Maetz-Rensing K."/>
            <person name="Leendertz F."/>
            <person name="Hakenbeck R."/>
        </authorList>
    </citation>
    <scope>NUCLEOTIDE SEQUENCE [LARGE SCALE GENOMIC DNA]</scope>
    <source>
        <strain evidence="1 2">DD02</strain>
    </source>
</reference>
<organism evidence="1 2">
    <name type="scientific">Streptococcus gallolyticus</name>
    <dbReference type="NCBI Taxonomy" id="315405"/>
    <lineage>
        <taxon>Bacteria</taxon>
        <taxon>Bacillati</taxon>
        <taxon>Bacillota</taxon>
        <taxon>Bacilli</taxon>
        <taxon>Lactobacillales</taxon>
        <taxon>Streptococcaceae</taxon>
        <taxon>Streptococcus</taxon>
    </lineage>
</organism>
<dbReference type="EMBL" id="LQOF01000025">
    <property type="protein sequence ID" value="KXT73263.1"/>
    <property type="molecule type" value="Genomic_DNA"/>
</dbReference>
<dbReference type="Proteomes" id="UP000070198">
    <property type="component" value="Unassembled WGS sequence"/>
</dbReference>
<sequence>MIPKSKISLNLCKTAPKSLAQPLLDFFTPDSTDNFEFLAS</sequence>
<name>A0A139NBM2_9STRE</name>
<gene>
    <name evidence="1" type="ORF">SGADD02_00297</name>
</gene>
<evidence type="ECO:0000313" key="2">
    <source>
        <dbReference type="Proteomes" id="UP000070198"/>
    </source>
</evidence>
<protein>
    <submittedName>
        <fullName evidence="1">Uncharacterized protein</fullName>
    </submittedName>
</protein>
<dbReference type="AlphaFoldDB" id="A0A139NBM2"/>
<comment type="caution">
    <text evidence="1">The sequence shown here is derived from an EMBL/GenBank/DDBJ whole genome shotgun (WGS) entry which is preliminary data.</text>
</comment>
<proteinExistence type="predicted"/>